<feature type="region of interest" description="Disordered" evidence="1">
    <location>
        <begin position="762"/>
        <end position="783"/>
    </location>
</feature>
<dbReference type="InterPro" id="IPR018769">
    <property type="entry name" value="VgrG2_DUF2345"/>
</dbReference>
<comment type="caution">
    <text evidence="5">The sequence shown here is derived from an EMBL/GenBank/DDBJ whole genome shotgun (WGS) entry which is preliminary data.</text>
</comment>
<organism evidence="5 6">
    <name type="scientific">Janthinobacterium lividum</name>
    <dbReference type="NCBI Taxonomy" id="29581"/>
    <lineage>
        <taxon>Bacteria</taxon>
        <taxon>Pseudomonadati</taxon>
        <taxon>Pseudomonadota</taxon>
        <taxon>Betaproteobacteria</taxon>
        <taxon>Burkholderiales</taxon>
        <taxon>Oxalobacteraceae</taxon>
        <taxon>Janthinobacterium</taxon>
    </lineage>
</organism>
<dbReference type="Pfam" id="PF10106">
    <property type="entry name" value="DUF2345"/>
    <property type="match status" value="1"/>
</dbReference>
<name>A0AB38C7A4_9BURK</name>
<dbReference type="AlphaFoldDB" id="A0AB38C7A4"/>
<feature type="domain" description="Putative type VI secretion system Rhs element associated Vgr" evidence="4">
    <location>
        <begin position="613"/>
        <end position="718"/>
    </location>
</feature>
<evidence type="ECO:0000259" key="2">
    <source>
        <dbReference type="Pfam" id="PF04717"/>
    </source>
</evidence>
<proteinExistence type="predicted"/>
<dbReference type="SUPFAM" id="SSF69279">
    <property type="entry name" value="Phage tail proteins"/>
    <property type="match status" value="2"/>
</dbReference>
<accession>A0AB38C7A4</accession>
<sequence length="1101" mass="115561">MSAAQLEQVDAALGAFSSITRLYEITLEGDGAQDAGPLLVEAFAGDEQLQTPGARDVIVLSTSAQLALAPMLGKLATLQVSLFDGSRASFSGHVSEAAMLGSFGGLARYRLRLTPWLWRLGQVRNSRVWQDKSVIEIVESVFQSYAPAARWRWSDDTRPFMDGAAVRSYCCQYRESDLDFVGRLLTEEGLAWRFEEQEGGHCLVLFADSSADSAVLEDASSAAGGGIRFHGARAGEQGDTLQAFSTARSLNTALATVLSYDYKAKQAVAAGVPTRTAVGGQHAPLLESYDTPGQYYYADAAQASRYALLRMQALEARSERCVARSTVRTLRAGTRFRLTQGPLQGAGGDAPAPAYTVLRVCSVGVNNLPAPARQGLAELFGPIPELLQESLGTLNLGPRHIEHFEQVIAQAVASGYANHLEAIPAATPWRPMLGENGLRQHPKPTACGSQSAIVVGADGQDAASGADEIYCDRLGRVRIRFHWQQETHATCWVRVAQRAAGGGMGSQFLPRIGQEVLVQFLENDIDRPVIIGALYNGQGEGGTKPTPGGVRGESGDAGVFQPAHDHAVAGQGNVAGGNSPLWHGAAGASAAHRNASAQWGIRSKEFGKAGGLAGYNQLLFDDTDSQGRVQLKSSHAASELTLGHLIHAADNYRGSLRGAGAELRTDAYGAVRAGAGLLVSSYVLNHGAGARDPAGDNAPGMALLKQAAKLGETFSEAAVTHQGVAYAAHLGATAPGSSALDAKAAPLPAFLTSASGMLSRDSADAARSDAAGKPTAPADDKLPHSSDAIIAVAAKAGLGVVAGQDIQLANGETATLMSGLDTQFASGGQWRLHTGQAIGMLGGVVKPGEGELGVQLVAASQPIEVQAQSDEIKVQAREEVNVASANAHIDWAAAKSIRLSTAGGANITIEGGNITIQCPGKITVFAGKKSFLGPAGLGYPLPRLPRSELALRPLKFLLRLADTPGLKGHALAHTPWKITHGAQPDGMDFIDDDKLVAQGKTDASGNIKLSDAEEEKLAAVYASNPDHTWIVYPGHSVRLNVETESPDWSDKEKLFHAMQAADFSAGRYGTIFEAAAAPQARYAKEALASLTLKNILPKVKV</sequence>
<dbReference type="Pfam" id="PF05954">
    <property type="entry name" value="Phage_GPD"/>
    <property type="match status" value="1"/>
</dbReference>
<dbReference type="EMBL" id="FPKH01000001">
    <property type="protein sequence ID" value="SFX46031.1"/>
    <property type="molecule type" value="Genomic_DNA"/>
</dbReference>
<dbReference type="Gene3D" id="2.40.50.230">
    <property type="entry name" value="Gp5 N-terminal domain"/>
    <property type="match status" value="1"/>
</dbReference>
<gene>
    <name evidence="5" type="ORF">SAMN03097694_2291</name>
</gene>
<dbReference type="Proteomes" id="UP000182489">
    <property type="component" value="Unassembled WGS sequence"/>
</dbReference>
<dbReference type="Gene3D" id="2.30.110.50">
    <property type="match status" value="1"/>
</dbReference>
<feature type="domain" description="DUF2345" evidence="3">
    <location>
        <begin position="779"/>
        <end position="935"/>
    </location>
</feature>
<dbReference type="Gene3D" id="4.10.220.110">
    <property type="match status" value="1"/>
</dbReference>
<feature type="domain" description="Gp5/Type VI secretion system Vgr protein OB-fold" evidence="2">
    <location>
        <begin position="472"/>
        <end position="535"/>
    </location>
</feature>
<dbReference type="InterPro" id="IPR028244">
    <property type="entry name" value="T6SS_Rhs_Vgr_dom"/>
</dbReference>
<dbReference type="SUPFAM" id="SSF69255">
    <property type="entry name" value="gp5 N-terminal domain-like"/>
    <property type="match status" value="1"/>
</dbReference>
<dbReference type="Gene3D" id="3.55.50.10">
    <property type="entry name" value="Baseplate protein-like domains"/>
    <property type="match status" value="1"/>
</dbReference>
<dbReference type="Pfam" id="PF13296">
    <property type="entry name" value="T6SS_Vgr"/>
    <property type="match status" value="1"/>
</dbReference>
<dbReference type="RefSeq" id="WP_081368137.1">
    <property type="nucleotide sequence ID" value="NZ_FPKH01000001.1"/>
</dbReference>
<evidence type="ECO:0000259" key="3">
    <source>
        <dbReference type="Pfam" id="PF10106"/>
    </source>
</evidence>
<dbReference type="InterPro" id="IPR006533">
    <property type="entry name" value="T6SS_Vgr_RhsGE"/>
</dbReference>
<dbReference type="InterPro" id="IPR037026">
    <property type="entry name" value="Vgr_OB-fold_dom_sf"/>
</dbReference>
<dbReference type="InterPro" id="IPR006531">
    <property type="entry name" value="Gp5/Vgr_OB"/>
</dbReference>
<evidence type="ECO:0000313" key="6">
    <source>
        <dbReference type="Proteomes" id="UP000182489"/>
    </source>
</evidence>
<dbReference type="NCBIfam" id="TIGR01646">
    <property type="entry name" value="vgr_GE"/>
    <property type="match status" value="1"/>
</dbReference>
<dbReference type="Pfam" id="PF04717">
    <property type="entry name" value="Phage_base_V"/>
    <property type="match status" value="1"/>
</dbReference>
<protein>
    <submittedName>
        <fullName evidence="5">Rhs element Vgr protein</fullName>
    </submittedName>
</protein>
<reference evidence="5 6" key="1">
    <citation type="submission" date="2016-11" db="EMBL/GenBank/DDBJ databases">
        <authorList>
            <person name="Varghese N."/>
            <person name="Submissions S."/>
        </authorList>
    </citation>
    <scope>NUCLEOTIDE SEQUENCE [LARGE SCALE GENOMIC DNA]</scope>
    <source>
        <strain evidence="5 6">NFR18</strain>
    </source>
</reference>
<evidence type="ECO:0000313" key="5">
    <source>
        <dbReference type="EMBL" id="SFX46031.1"/>
    </source>
</evidence>
<evidence type="ECO:0000259" key="4">
    <source>
        <dbReference type="Pfam" id="PF13296"/>
    </source>
</evidence>
<evidence type="ECO:0000256" key="1">
    <source>
        <dbReference type="SAM" id="MobiDB-lite"/>
    </source>
</evidence>